<dbReference type="EMBL" id="BNCQ01000002">
    <property type="protein sequence ID" value="GIL95248.1"/>
    <property type="molecule type" value="Genomic_DNA"/>
</dbReference>
<gene>
    <name evidence="1" type="ORF">Vretimale_1329</name>
</gene>
<reference evidence="1" key="1">
    <citation type="journal article" date="2021" name="Proc. Natl. Acad. Sci. U.S.A.">
        <title>Three genomes in the algal genus Volvox reveal the fate of a haploid sex-determining region after a transition to homothallism.</title>
        <authorList>
            <person name="Yamamoto K."/>
            <person name="Hamaji T."/>
            <person name="Kawai-Toyooka H."/>
            <person name="Matsuzaki R."/>
            <person name="Takahashi F."/>
            <person name="Nishimura Y."/>
            <person name="Kawachi M."/>
            <person name="Noguchi H."/>
            <person name="Minakuchi Y."/>
            <person name="Umen J.G."/>
            <person name="Toyoda A."/>
            <person name="Nozaki H."/>
        </authorList>
    </citation>
    <scope>NUCLEOTIDE SEQUENCE</scope>
    <source>
        <strain evidence="1">NIES-3785</strain>
    </source>
</reference>
<accession>A0A8J4G1W5</accession>
<proteinExistence type="predicted"/>
<organism evidence="1 2">
    <name type="scientific">Volvox reticuliferus</name>
    <dbReference type="NCBI Taxonomy" id="1737510"/>
    <lineage>
        <taxon>Eukaryota</taxon>
        <taxon>Viridiplantae</taxon>
        <taxon>Chlorophyta</taxon>
        <taxon>core chlorophytes</taxon>
        <taxon>Chlorophyceae</taxon>
        <taxon>CS clade</taxon>
        <taxon>Chlamydomonadales</taxon>
        <taxon>Volvocaceae</taxon>
        <taxon>Volvox</taxon>
    </lineage>
</organism>
<dbReference type="Proteomes" id="UP000722791">
    <property type="component" value="Unassembled WGS sequence"/>
</dbReference>
<evidence type="ECO:0000313" key="1">
    <source>
        <dbReference type="EMBL" id="GIL95248.1"/>
    </source>
</evidence>
<dbReference type="AlphaFoldDB" id="A0A8J4G1W5"/>
<feature type="non-terminal residue" evidence="1">
    <location>
        <position position="1"/>
    </location>
</feature>
<sequence length="156" mass="15152">AAAAAAAATPRLLPSESVFLIPLGPVAASAFWSTLSVSARCRSSSSCRPGNPATATAAVSRPIACSTGCSNCAPAVNVTVPGGDPNGAATAVGGSNKTTSSGFSVTSDLAQTCDAGSLPLLLPEPPPVQYTERGAARPAATLGLQCSVPARGNADA</sequence>
<comment type="caution">
    <text evidence="1">The sequence shown here is derived from an EMBL/GenBank/DDBJ whole genome shotgun (WGS) entry which is preliminary data.</text>
</comment>
<name>A0A8J4G1W5_9CHLO</name>
<protein>
    <submittedName>
        <fullName evidence="1">Uncharacterized protein</fullName>
    </submittedName>
</protein>
<evidence type="ECO:0000313" key="2">
    <source>
        <dbReference type="Proteomes" id="UP000722791"/>
    </source>
</evidence>